<reference evidence="1 2" key="1">
    <citation type="submission" date="2018-06" db="EMBL/GenBank/DDBJ databases">
        <authorList>
            <consortium name="Pathogen Informatics"/>
            <person name="Doyle S."/>
        </authorList>
    </citation>
    <scope>NUCLEOTIDE SEQUENCE [LARGE SCALE GENOMIC DNA]</scope>
    <source>
        <strain evidence="1 2">NCTC12224</strain>
    </source>
</reference>
<gene>
    <name evidence="1" type="ORF">NCTC12224_01824</name>
</gene>
<name>A0A380KBJ9_9STRE</name>
<keyword evidence="2" id="KW-1185">Reference proteome</keyword>
<dbReference type="AlphaFoldDB" id="A0A380KBJ9"/>
<dbReference type="InterPro" id="IPR005247">
    <property type="entry name" value="YbhB_YbcL/LppC-like"/>
</dbReference>
<organism evidence="1 2">
    <name type="scientific">Streptococcus hyointestinalis</name>
    <dbReference type="NCBI Taxonomy" id="1337"/>
    <lineage>
        <taxon>Bacteria</taxon>
        <taxon>Bacillati</taxon>
        <taxon>Bacillota</taxon>
        <taxon>Bacilli</taxon>
        <taxon>Lactobacillales</taxon>
        <taxon>Streptococcaceae</taxon>
        <taxon>Streptococcus</taxon>
    </lineage>
</organism>
<dbReference type="OrthoDB" id="9797506at2"/>
<dbReference type="EMBL" id="UHFN01000007">
    <property type="protein sequence ID" value="SUN62331.1"/>
    <property type="molecule type" value="Genomic_DNA"/>
</dbReference>
<sequence>MDITVSFKDNILQDKYGKKASDTIQGKPALSFPFEVTNIPNKTKTLAWTLFDYDSIPVCGFAYIHWVVANVPVADTQLAIEEDFSRRDKIHTHGKNSLVSPFLREDFTAIAENYTGPYPPDKDHIYTLTVYALDDELALSDGFYMNDLLKAVKNHTLAKAELEIIGKS</sequence>
<evidence type="ECO:0000313" key="1">
    <source>
        <dbReference type="EMBL" id="SUN62331.1"/>
    </source>
</evidence>
<dbReference type="CDD" id="cd00865">
    <property type="entry name" value="PEBP_bact_arch"/>
    <property type="match status" value="1"/>
</dbReference>
<dbReference type="NCBIfam" id="TIGR00481">
    <property type="entry name" value="YbhB/YbcL family Raf kinase inhibitor-like protein"/>
    <property type="match status" value="1"/>
</dbReference>
<dbReference type="PANTHER" id="PTHR30289">
    <property type="entry name" value="UNCHARACTERIZED PROTEIN YBCL-RELATED"/>
    <property type="match status" value="1"/>
</dbReference>
<dbReference type="Proteomes" id="UP000254924">
    <property type="component" value="Unassembled WGS sequence"/>
</dbReference>
<protein>
    <submittedName>
        <fullName evidence="1">Phosphatidylethanolamine-binding protein</fullName>
    </submittedName>
</protein>
<dbReference type="InterPro" id="IPR008914">
    <property type="entry name" value="PEBP"/>
</dbReference>
<dbReference type="PANTHER" id="PTHR30289:SF1">
    <property type="entry name" value="PEBP (PHOSPHATIDYLETHANOLAMINE-BINDING PROTEIN) FAMILY PROTEIN"/>
    <property type="match status" value="1"/>
</dbReference>
<accession>A0A380KBJ9</accession>
<dbReference type="InterPro" id="IPR036610">
    <property type="entry name" value="PEBP-like_sf"/>
</dbReference>
<dbReference type="SUPFAM" id="SSF49777">
    <property type="entry name" value="PEBP-like"/>
    <property type="match status" value="1"/>
</dbReference>
<evidence type="ECO:0000313" key="2">
    <source>
        <dbReference type="Proteomes" id="UP000254924"/>
    </source>
</evidence>
<dbReference type="Gene3D" id="3.90.280.10">
    <property type="entry name" value="PEBP-like"/>
    <property type="match status" value="1"/>
</dbReference>
<dbReference type="Pfam" id="PF01161">
    <property type="entry name" value="PBP"/>
    <property type="match status" value="1"/>
</dbReference>
<proteinExistence type="predicted"/>